<dbReference type="OrthoDB" id="436571at2"/>
<dbReference type="eggNOG" id="COG3210">
    <property type="taxonomic scope" value="Bacteria"/>
</dbReference>
<dbReference type="HOGENOM" id="CLU_001325_1_0_3"/>
<organism evidence="4 5">
    <name type="scientific">Coleofasciculus chthonoplastes PCC 7420</name>
    <dbReference type="NCBI Taxonomy" id="118168"/>
    <lineage>
        <taxon>Bacteria</taxon>
        <taxon>Bacillati</taxon>
        <taxon>Cyanobacteriota</taxon>
        <taxon>Cyanophyceae</taxon>
        <taxon>Coleofasciculales</taxon>
        <taxon>Coleofasciculaceae</taxon>
        <taxon>Coleofasciculus</taxon>
    </lineage>
</organism>
<dbReference type="InterPro" id="IPR008638">
    <property type="entry name" value="FhaB/CdiA-like_TPS"/>
</dbReference>
<feature type="region of interest" description="Disordered" evidence="1">
    <location>
        <begin position="1904"/>
        <end position="1925"/>
    </location>
</feature>
<sequence length="1925" mass="195829">MKHLNNPFLISSIALSFWTNVTTASAQIVPDNTLPVNSQVTGCPVCLIEGGTVRGVNLFHSFEEFSVQIGGEAFFNNALDIENIFGRVTGANISDIDGWIRANGTANLFLINPNGIIFGENARLDVGGSFVASTANSFTFPDGSEFSATNPQAPPLLTINITPGLQYGANSPGGRITNAGNLNAGQDLTLAADNLDLQGQLSAGRDLTLKAQDTVTIRDSVTHPFIVSAEGNLLVQGNQTIDIFTLNHPDSGLFSGEDMVLRSASPVWGDAHYWSGGNFRIEQLDGNLGDLASPEDPVIRALGDVLLNRYTGASLHIFAGGWVAIGTVTITATDPTEGIRENVTLSDGTVLAINGKVQPTLDVRAGLDPNVVGSPIGLTGNNFFDVSGNFDDIPDSADIAIGEVFVDAANGVVFLTNQYQPNPSLSGDIEVSSILTNDFVFTGNAGSVIIDSRGAIKITNQIDSSSTSGNAGNITLIANDIVSLTGGFIVSETPGVGAGGDTRIQSGSVLLKEGAVVSTATLGAGDAGNLTVETGELLVRDGSQLIVSTFGTGNGGELNVNATQIELIGANPINGIPSGLFADVRSNARGNGGDLTISTQGLRLIDGAALSASTYGEGDAGELQVVATDRIEVIGSNPQGNSSSIRAQVNSNATGKGGNLTLESRELLVSQGGQIGVSTFGTGDGGELNVNATQIELIGTDPIDGSPSGLFGQVGSNARGNGGDVTISTQGLRLIDGANLSATTYGQGDAGKLKVVATDRIEVMGYDLDGNSTRIDARVNPNATGKGGNLTLESRELLVSQGGQIDVSTFGTGNGGELNVNAAEIELIGTNPINGLSSGLFAYVAPNATGNGGDVTISTQGLRLIDGAILNATTFGKGNAGELRVVATDRIELIGTNPINGLSSGLFASVGANATGNGGDVILQTQDLGIIDGAILDATTYGKGNAGDLRVVATDRIEVIGYDRQENSSSIRAQVNANATGKGGNLSLETAELLVSQGGQISVATFGTGDGGELNVNASEIELIGTNPINGSPSALFASVGANATGNGGDMTIDTQGLRLVDGATLNTTTFGKGNAGELRVVATDRIEVIGSDRQENASSIRAQVEPEATGKGGNLTLETAELLVSQGGQISVATLGTGDGGQLNVNATQIELIGDNPINGSPGGVFATVEPNATGKGGDITISTQGLRIVDGATLSATTFGKGNAGELRVVATDRIEVIGSDPQENSSSITVQVNPEATGRGGNLTLETAELSLSKGGQISVATFGTGDGGELNVNASEIELVGTTPINGNPSSLFADVAPNATGKGGDVTISTQGLRIVDGATLSALTGGIGDAGDLTVTATEKIEVIGTDPNRNPSSINAIVTDSATGNGGQLSLKASSILVTDNGVFSVATFGNGVAGNLTIETQRLTVADDASVSASTASPHPEGTGGNLTINARESLQLRNQGRVVAQSTGAAAAGGVTISTPQLYLENDSQILASNVSTGSQGIVLEGLDTLRVNNNSEISASTRTGTAGSVRINVGENPVESVFLNNSRLSVAATSEGGKAGGLTLNSQQLNLSEDSQLSASNISGVSENITLEGLNTLTVNNSLISASTQKGTAGSLSINTTESVDLHGVGGLWVEASQGGTAGNLTVKTTQMSVHNEASVTVSSPSGQAGNLTIKANSLQLDQGQLTAETGISGVEGGANISLQNLDTLLMTNESLISAKASGDANGGNIDITTIFLLALPPEGVNGSDIIASAERGDGGRITITGEGIFGIEERPAIEGNRTNDIDASSQFGNSGEIILDVSLDPSRGLTQLPSTLVDPSGQINRTCAASNRQSQFTVTGRGGLPENPTDLFSPDLVQDDFGTVIAREEDEEIEGQAEGKNDLINHPPKQIIEAQGWIIDEEGNVILTAYAPDGKPHSSWQEPVHCQVSPTASP</sequence>
<name>B4VW03_9CYAN</name>
<dbReference type="InterPro" id="IPR012334">
    <property type="entry name" value="Pectin_lyas_fold"/>
</dbReference>
<keyword evidence="5" id="KW-1185">Reference proteome</keyword>
<accession>B4VW03</accession>
<evidence type="ECO:0000256" key="1">
    <source>
        <dbReference type="SAM" id="MobiDB-lite"/>
    </source>
</evidence>
<dbReference type="SMART" id="SM00912">
    <property type="entry name" value="Haemagg_act"/>
    <property type="match status" value="1"/>
</dbReference>
<dbReference type="Pfam" id="PF05860">
    <property type="entry name" value="TPS"/>
    <property type="match status" value="1"/>
</dbReference>
<evidence type="ECO:0000259" key="3">
    <source>
        <dbReference type="SMART" id="SM00912"/>
    </source>
</evidence>
<protein>
    <submittedName>
        <fullName evidence="4">Haemagglutination activity domain protein</fullName>
    </submittedName>
</protein>
<proteinExistence type="predicted"/>
<evidence type="ECO:0000313" key="4">
    <source>
        <dbReference type="EMBL" id="EDX73954.1"/>
    </source>
</evidence>
<dbReference type="RefSeq" id="WP_006102716.1">
    <property type="nucleotide sequence ID" value="NZ_DS989855.1"/>
</dbReference>
<evidence type="ECO:0000256" key="2">
    <source>
        <dbReference type="SAM" id="SignalP"/>
    </source>
</evidence>
<dbReference type="EMBL" id="DS989855">
    <property type="protein sequence ID" value="EDX73954.1"/>
    <property type="molecule type" value="Genomic_DNA"/>
</dbReference>
<dbReference type="SUPFAM" id="SSF51126">
    <property type="entry name" value="Pectin lyase-like"/>
    <property type="match status" value="9"/>
</dbReference>
<feature type="domain" description="Filamentous haemagglutinin FhaB/tRNA nuclease CdiA-like TPS" evidence="3">
    <location>
        <begin position="31"/>
        <end position="141"/>
    </location>
</feature>
<feature type="chain" id="PRO_5002825411" evidence="2">
    <location>
        <begin position="27"/>
        <end position="1925"/>
    </location>
</feature>
<dbReference type="NCBIfam" id="TIGR01901">
    <property type="entry name" value="adhes_NPXG"/>
    <property type="match status" value="1"/>
</dbReference>
<feature type="signal peptide" evidence="2">
    <location>
        <begin position="1"/>
        <end position="26"/>
    </location>
</feature>
<dbReference type="Gene3D" id="2.160.20.10">
    <property type="entry name" value="Single-stranded right-handed beta-helix, Pectin lyase-like"/>
    <property type="match status" value="6"/>
</dbReference>
<evidence type="ECO:0000313" key="5">
    <source>
        <dbReference type="Proteomes" id="UP000003835"/>
    </source>
</evidence>
<dbReference type="InterPro" id="IPR011050">
    <property type="entry name" value="Pectin_lyase_fold/virulence"/>
</dbReference>
<reference evidence="4 5" key="1">
    <citation type="submission" date="2008-07" db="EMBL/GenBank/DDBJ databases">
        <authorList>
            <person name="Tandeau de Marsac N."/>
            <person name="Ferriera S."/>
            <person name="Johnson J."/>
            <person name="Kravitz S."/>
            <person name="Beeson K."/>
            <person name="Sutton G."/>
            <person name="Rogers Y.-H."/>
            <person name="Friedman R."/>
            <person name="Frazier M."/>
            <person name="Venter J.C."/>
        </authorList>
    </citation>
    <scope>NUCLEOTIDE SEQUENCE [LARGE SCALE GENOMIC DNA]</scope>
    <source>
        <strain evidence="4 5">PCC 7420</strain>
    </source>
</reference>
<dbReference type="STRING" id="118168.MC7420_5834"/>
<keyword evidence="2" id="KW-0732">Signal</keyword>
<gene>
    <name evidence="4" type="ORF">MC7420_5834</name>
</gene>
<dbReference type="Proteomes" id="UP000003835">
    <property type="component" value="Unassembled WGS sequence"/>
</dbReference>